<proteinExistence type="predicted"/>
<feature type="region of interest" description="Disordered" evidence="1">
    <location>
        <begin position="250"/>
        <end position="273"/>
    </location>
</feature>
<accession>A0AAD8QV76</accession>
<gene>
    <name evidence="2" type="ORF">QYE76_032965</name>
</gene>
<feature type="compositionally biased region" description="Low complexity" evidence="1">
    <location>
        <begin position="61"/>
        <end position="72"/>
    </location>
</feature>
<sequence length="348" mass="38410">MTPTPSNFHGSLRPKQLQIDALKREDDTRVPPSTDHGGSRDFPGAYPDRKPQRHLGDAFKKGAAPEAAAIAGLGQLPAGQQPRQDVSPGLVAPSCFVPKTGPPCPPTPRRCPGPPSPELHQHLSTAPLQHHHGQAFISPDKTLLDTTCSGSFTRNKEEFKRDLLDRIKENAEDWENDKGKESGYADKPPFKPLPPKEGSEEKEEEEEEEEEEEGRRRRRRRRRRIKRKRNPSKEIFSELDEITARGPILRASKTEEGRKWGHGAVTIGRSGPGPGRADLWCGALVWPPRCPFAYLKPPSDRATIRKTFPETPPPNPISGDSRSPRHPGGGFISGGLFIAMIASGVMSE</sequence>
<evidence type="ECO:0000313" key="3">
    <source>
        <dbReference type="Proteomes" id="UP001231189"/>
    </source>
</evidence>
<evidence type="ECO:0000256" key="1">
    <source>
        <dbReference type="SAM" id="MobiDB-lite"/>
    </source>
</evidence>
<feature type="compositionally biased region" description="Pro residues" evidence="1">
    <location>
        <begin position="100"/>
        <end position="117"/>
    </location>
</feature>
<dbReference type="AlphaFoldDB" id="A0AAD8QV76"/>
<name>A0AAD8QV76_LOLMU</name>
<feature type="region of interest" description="Disordered" evidence="1">
    <location>
        <begin position="1"/>
        <end position="225"/>
    </location>
</feature>
<feature type="compositionally biased region" description="Polar residues" evidence="1">
    <location>
        <begin position="144"/>
        <end position="153"/>
    </location>
</feature>
<comment type="caution">
    <text evidence="2">The sequence shown here is derived from an EMBL/GenBank/DDBJ whole genome shotgun (WGS) entry which is preliminary data.</text>
</comment>
<feature type="compositionally biased region" description="Basic and acidic residues" evidence="1">
    <location>
        <begin position="154"/>
        <end position="184"/>
    </location>
</feature>
<dbReference type="Proteomes" id="UP001231189">
    <property type="component" value="Unassembled WGS sequence"/>
</dbReference>
<organism evidence="2 3">
    <name type="scientific">Lolium multiflorum</name>
    <name type="common">Italian ryegrass</name>
    <name type="synonym">Lolium perenne subsp. multiflorum</name>
    <dbReference type="NCBI Taxonomy" id="4521"/>
    <lineage>
        <taxon>Eukaryota</taxon>
        <taxon>Viridiplantae</taxon>
        <taxon>Streptophyta</taxon>
        <taxon>Embryophyta</taxon>
        <taxon>Tracheophyta</taxon>
        <taxon>Spermatophyta</taxon>
        <taxon>Magnoliopsida</taxon>
        <taxon>Liliopsida</taxon>
        <taxon>Poales</taxon>
        <taxon>Poaceae</taxon>
        <taxon>BOP clade</taxon>
        <taxon>Pooideae</taxon>
        <taxon>Poodae</taxon>
        <taxon>Poeae</taxon>
        <taxon>Poeae Chloroplast Group 2 (Poeae type)</taxon>
        <taxon>Loliodinae</taxon>
        <taxon>Loliinae</taxon>
        <taxon>Lolium</taxon>
    </lineage>
</organism>
<feature type="compositionally biased region" description="Basic residues" evidence="1">
    <location>
        <begin position="216"/>
        <end position="225"/>
    </location>
</feature>
<keyword evidence="3" id="KW-1185">Reference proteome</keyword>
<dbReference type="EMBL" id="JAUUTY010000007">
    <property type="protein sequence ID" value="KAK1609292.1"/>
    <property type="molecule type" value="Genomic_DNA"/>
</dbReference>
<feature type="region of interest" description="Disordered" evidence="1">
    <location>
        <begin position="303"/>
        <end position="329"/>
    </location>
</feature>
<reference evidence="2" key="1">
    <citation type="submission" date="2023-07" db="EMBL/GenBank/DDBJ databases">
        <title>A chromosome-level genome assembly of Lolium multiflorum.</title>
        <authorList>
            <person name="Chen Y."/>
            <person name="Copetti D."/>
            <person name="Kolliker R."/>
            <person name="Studer B."/>
        </authorList>
    </citation>
    <scope>NUCLEOTIDE SEQUENCE</scope>
    <source>
        <strain evidence="2">02402/16</strain>
        <tissue evidence="2">Leaf</tissue>
    </source>
</reference>
<evidence type="ECO:0000313" key="2">
    <source>
        <dbReference type="EMBL" id="KAK1609292.1"/>
    </source>
</evidence>
<feature type="compositionally biased region" description="Acidic residues" evidence="1">
    <location>
        <begin position="200"/>
        <end position="212"/>
    </location>
</feature>
<feature type="compositionally biased region" description="Basic and acidic residues" evidence="1">
    <location>
        <begin position="47"/>
        <end position="60"/>
    </location>
</feature>
<protein>
    <submittedName>
        <fullName evidence="2">Uncharacterized protein</fullName>
    </submittedName>
</protein>